<dbReference type="NCBIfam" id="TIGR01930">
    <property type="entry name" value="AcCoA-C-Actrans"/>
    <property type="match status" value="1"/>
</dbReference>
<feature type="active site" description="Acyl-thioester intermediate" evidence="6">
    <location>
        <position position="91"/>
    </location>
</feature>
<dbReference type="InterPro" id="IPR050215">
    <property type="entry name" value="Thiolase-like_sf_Thiolase"/>
</dbReference>
<evidence type="ECO:0000256" key="1">
    <source>
        <dbReference type="ARBA" id="ARBA00005189"/>
    </source>
</evidence>
<dbReference type="Proteomes" id="UP000501421">
    <property type="component" value="Chromosome"/>
</dbReference>
<dbReference type="RefSeq" id="WP_033843721.1">
    <property type="nucleotide sequence ID" value="NZ_AP022557.1"/>
</dbReference>
<dbReference type="FunFam" id="3.40.47.10:FF:000010">
    <property type="entry name" value="Acetyl-CoA acetyltransferase (Thiolase)"/>
    <property type="match status" value="1"/>
</dbReference>
<dbReference type="InterPro" id="IPR016039">
    <property type="entry name" value="Thiolase-like"/>
</dbReference>
<dbReference type="Pfam" id="PF02803">
    <property type="entry name" value="Thiolase_C"/>
    <property type="match status" value="1"/>
</dbReference>
<organism evidence="10 11">
    <name type="scientific">Geobacillus subterraneus</name>
    <dbReference type="NCBI Taxonomy" id="129338"/>
    <lineage>
        <taxon>Bacteria</taxon>
        <taxon>Bacillati</taxon>
        <taxon>Bacillota</taxon>
        <taxon>Bacilli</taxon>
        <taxon>Bacillales</taxon>
        <taxon>Anoxybacillaceae</taxon>
        <taxon>Geobacillus</taxon>
    </lineage>
</organism>
<dbReference type="PANTHER" id="PTHR43853:SF2">
    <property type="entry name" value="3-OXOADIPYL-COA_3-OXO-5,6-DEHYDROSUBERYL-COA THIOLASE"/>
    <property type="match status" value="1"/>
</dbReference>
<evidence type="ECO:0000256" key="3">
    <source>
        <dbReference type="ARBA" id="ARBA00022679"/>
    </source>
</evidence>
<sequence length="403" mass="43112">MGREVVIVDAVRTPIGRYKGALKDVRPDDLAAVVIRALMERNPNVPPEQIDDVVFGNANQAGEDNRNVARMAALLAGLPMEVAGVTVNRLCGSGLDAVNYAARAILANEADIVIAGGVESMTRAPFVMAKPSSDFPRGNIEMYDTTIGWRFINPKMHEMYGTDSMPQTAEHVAKRFGIAREAQDEFAYESQMKAKQALETNRFADELVPVVYDDRKGNRIVVDKDEHPRPDTTLEKLAKLPPLFENGTVTAGNSSGINDGAAALLLMSADKAKALGLKPLAKYVTSAVAGVEPAVMGIGPIFATRKALRRAGLSIDDIGLVELNEAFASQALACIQQLELDRAKVNVNGGAIALGHPLGASGARILTTLIYEMRKRGVTYGLATMCIGVGQGIATIVKNADER</sequence>
<dbReference type="PROSITE" id="PS00737">
    <property type="entry name" value="THIOLASE_2"/>
    <property type="match status" value="1"/>
</dbReference>
<dbReference type="InterPro" id="IPR020615">
    <property type="entry name" value="Thiolase_acyl_enz_int_AS"/>
</dbReference>
<evidence type="ECO:0000256" key="2">
    <source>
        <dbReference type="ARBA" id="ARBA00010982"/>
    </source>
</evidence>
<dbReference type="SUPFAM" id="SSF53901">
    <property type="entry name" value="Thiolase-like"/>
    <property type="match status" value="2"/>
</dbReference>
<evidence type="ECO:0000313" key="11">
    <source>
        <dbReference type="Proteomes" id="UP000501421"/>
    </source>
</evidence>
<evidence type="ECO:0000256" key="6">
    <source>
        <dbReference type="PIRSR" id="PIRSR000429-1"/>
    </source>
</evidence>
<feature type="domain" description="Thiolase N-terminal" evidence="8">
    <location>
        <begin position="5"/>
        <end position="269"/>
    </location>
</feature>
<dbReference type="CDD" id="cd00751">
    <property type="entry name" value="thiolase"/>
    <property type="match status" value="1"/>
</dbReference>
<dbReference type="AlphaFoldDB" id="A0A679FJ46"/>
<evidence type="ECO:0000259" key="9">
    <source>
        <dbReference type="Pfam" id="PF02803"/>
    </source>
</evidence>
<comment type="pathway">
    <text evidence="1">Lipid metabolism.</text>
</comment>
<dbReference type="PIRSF" id="PIRSF000429">
    <property type="entry name" value="Ac-CoA_Ac_transf"/>
    <property type="match status" value="1"/>
</dbReference>
<gene>
    <name evidence="10" type="ORF">GsuE55_12150</name>
</gene>
<name>A0A679FJ46_9BACL</name>
<comment type="similarity">
    <text evidence="2 7">Belongs to the thiolase-like superfamily. Thiolase family.</text>
</comment>
<dbReference type="Pfam" id="PF00108">
    <property type="entry name" value="Thiolase_N"/>
    <property type="match status" value="1"/>
</dbReference>
<dbReference type="GO" id="GO:0010124">
    <property type="term" value="P:phenylacetate catabolic process"/>
    <property type="evidence" value="ECO:0007669"/>
    <property type="project" value="TreeGrafter"/>
</dbReference>
<dbReference type="PANTHER" id="PTHR43853">
    <property type="entry name" value="3-KETOACYL-COA THIOLASE, PEROXISOMAL"/>
    <property type="match status" value="1"/>
</dbReference>
<keyword evidence="4 7" id="KW-0012">Acyltransferase</keyword>
<feature type="domain" description="Thiolase C-terminal" evidence="9">
    <location>
        <begin position="277"/>
        <end position="398"/>
    </location>
</feature>
<keyword evidence="3 7" id="KW-0808">Transferase</keyword>
<dbReference type="PROSITE" id="PS00099">
    <property type="entry name" value="THIOLASE_3"/>
    <property type="match status" value="1"/>
</dbReference>
<proteinExistence type="inferred from homology"/>
<dbReference type="InterPro" id="IPR020610">
    <property type="entry name" value="Thiolase_AS"/>
</dbReference>
<evidence type="ECO:0000259" key="8">
    <source>
        <dbReference type="Pfam" id="PF00108"/>
    </source>
</evidence>
<dbReference type="PROSITE" id="PS00098">
    <property type="entry name" value="THIOLASE_1"/>
    <property type="match status" value="1"/>
</dbReference>
<dbReference type="GO" id="GO:0006635">
    <property type="term" value="P:fatty acid beta-oxidation"/>
    <property type="evidence" value="ECO:0007669"/>
    <property type="project" value="TreeGrafter"/>
</dbReference>
<dbReference type="GO" id="GO:0005737">
    <property type="term" value="C:cytoplasm"/>
    <property type="evidence" value="ECO:0007669"/>
    <property type="project" value="UniProtKB-ARBA"/>
</dbReference>
<dbReference type="InterPro" id="IPR020617">
    <property type="entry name" value="Thiolase_C"/>
</dbReference>
<dbReference type="EC" id="2.3.1.16" evidence="5"/>
<dbReference type="GO" id="GO:0003988">
    <property type="term" value="F:acetyl-CoA C-acyltransferase activity"/>
    <property type="evidence" value="ECO:0007669"/>
    <property type="project" value="UniProtKB-EC"/>
</dbReference>
<feature type="active site" description="Proton acceptor" evidence="6">
    <location>
        <position position="356"/>
    </location>
</feature>
<reference evidence="11" key="1">
    <citation type="journal article" date="2020" name="Microbiol. Resour. Announc.">
        <title>Complete Genome Sequence of Geobacillus sp. Strain E55-1, Isolated from Mine Geyser in Japan.</title>
        <authorList>
            <person name="Miyazaki K."/>
            <person name="Hase E."/>
            <person name="Tokito N."/>
        </authorList>
    </citation>
    <scope>NUCLEOTIDE SEQUENCE [LARGE SCALE GENOMIC DNA]</scope>
    <source>
        <strain evidence="11">E55-1</strain>
    </source>
</reference>
<evidence type="ECO:0000256" key="7">
    <source>
        <dbReference type="RuleBase" id="RU003557"/>
    </source>
</evidence>
<evidence type="ECO:0000256" key="4">
    <source>
        <dbReference type="ARBA" id="ARBA00023315"/>
    </source>
</evidence>
<keyword evidence="11" id="KW-1185">Reference proteome</keyword>
<dbReference type="Gene3D" id="3.40.47.10">
    <property type="match status" value="1"/>
</dbReference>
<dbReference type="EMBL" id="AP022557">
    <property type="protein sequence ID" value="BBW96382.1"/>
    <property type="molecule type" value="Genomic_DNA"/>
</dbReference>
<dbReference type="InterPro" id="IPR020613">
    <property type="entry name" value="Thiolase_CS"/>
</dbReference>
<accession>A0A679FJ46</accession>
<dbReference type="InterPro" id="IPR020616">
    <property type="entry name" value="Thiolase_N"/>
</dbReference>
<evidence type="ECO:0000313" key="10">
    <source>
        <dbReference type="EMBL" id="BBW96382.1"/>
    </source>
</evidence>
<protein>
    <recommendedName>
        <fullName evidence="5">acetyl-CoA C-acyltransferase</fullName>
        <ecNumber evidence="5">2.3.1.16</ecNumber>
    </recommendedName>
</protein>
<feature type="active site" description="Proton acceptor" evidence="6">
    <location>
        <position position="386"/>
    </location>
</feature>
<evidence type="ECO:0000256" key="5">
    <source>
        <dbReference type="ARBA" id="ARBA00024073"/>
    </source>
</evidence>
<dbReference type="InterPro" id="IPR002155">
    <property type="entry name" value="Thiolase"/>
</dbReference>